<evidence type="ECO:0000313" key="2">
    <source>
        <dbReference type="EMBL" id="UNI23573.1"/>
    </source>
</evidence>
<gene>
    <name evidence="2" type="ORF">JDV02_009386</name>
</gene>
<dbReference type="EMBL" id="CP086362">
    <property type="protein sequence ID" value="UNI23573.1"/>
    <property type="molecule type" value="Genomic_DNA"/>
</dbReference>
<feature type="region of interest" description="Disordered" evidence="1">
    <location>
        <begin position="1"/>
        <end position="172"/>
    </location>
</feature>
<name>A0A9Q8QPU6_9HYPO</name>
<feature type="region of interest" description="Disordered" evidence="1">
    <location>
        <begin position="257"/>
        <end position="284"/>
    </location>
</feature>
<dbReference type="Proteomes" id="UP000829364">
    <property type="component" value="Chromosome 9"/>
</dbReference>
<reference evidence="2" key="1">
    <citation type="submission" date="2021-11" db="EMBL/GenBank/DDBJ databases">
        <title>Purpureocillium_takamizusanense_genome.</title>
        <authorList>
            <person name="Nguyen N.-H."/>
        </authorList>
    </citation>
    <scope>NUCLEOTIDE SEQUENCE</scope>
    <source>
        <strain evidence="2">PT3</strain>
    </source>
</reference>
<dbReference type="AlphaFoldDB" id="A0A9Q8QPU6"/>
<keyword evidence="3" id="KW-1185">Reference proteome</keyword>
<dbReference type="OrthoDB" id="5353066at2759"/>
<accession>A0A9Q8QPU6</accession>
<organism evidence="2 3">
    <name type="scientific">Purpureocillium takamizusanense</name>
    <dbReference type="NCBI Taxonomy" id="2060973"/>
    <lineage>
        <taxon>Eukaryota</taxon>
        <taxon>Fungi</taxon>
        <taxon>Dikarya</taxon>
        <taxon>Ascomycota</taxon>
        <taxon>Pezizomycotina</taxon>
        <taxon>Sordariomycetes</taxon>
        <taxon>Hypocreomycetidae</taxon>
        <taxon>Hypocreales</taxon>
        <taxon>Ophiocordycipitaceae</taxon>
        <taxon>Purpureocillium</taxon>
    </lineage>
</organism>
<dbReference type="RefSeq" id="XP_047847054.1">
    <property type="nucleotide sequence ID" value="XM_047991044.1"/>
</dbReference>
<feature type="compositionally biased region" description="Polar residues" evidence="1">
    <location>
        <begin position="268"/>
        <end position="284"/>
    </location>
</feature>
<feature type="compositionally biased region" description="Polar residues" evidence="1">
    <location>
        <begin position="158"/>
        <end position="171"/>
    </location>
</feature>
<proteinExistence type="predicted"/>
<dbReference type="GeneID" id="72071331"/>
<evidence type="ECO:0000256" key="1">
    <source>
        <dbReference type="SAM" id="MobiDB-lite"/>
    </source>
</evidence>
<protein>
    <submittedName>
        <fullName evidence="2">Uncharacterized protein</fullName>
    </submittedName>
</protein>
<evidence type="ECO:0000313" key="3">
    <source>
        <dbReference type="Proteomes" id="UP000829364"/>
    </source>
</evidence>
<dbReference type="KEGG" id="ptkz:JDV02_009386"/>
<feature type="region of interest" description="Disordered" evidence="1">
    <location>
        <begin position="194"/>
        <end position="229"/>
    </location>
</feature>
<sequence length="284" mass="30772">MPPTAEGSAPWVFGSRSGRAASARPGTPVPPPRSEKRNPFSAPEDENNSERRSSSDGTIPRSMVEYHSERRLHSPGSHGPDLAHEATSPELGGDRATSDWETVVASDESGRHAYPLQGRHETNAFEVQGLTGHSYRLENQPQRPNTILGPASLAPASEPQQGPGATQTNEPTDIRYSSFVNERRDKAANVNVVDDFSGNEPHEAFSRKRGNTPVVDNQGPGGLAASNSMTSSSLTVDRFKFDDGHYAVFLRPGAEREARAELDDDDQPSVQNPQFYDPSAIQST</sequence>